<feature type="domain" description="IspG TIM-barrel" evidence="8">
    <location>
        <begin position="7"/>
        <end position="246"/>
    </location>
</feature>
<keyword evidence="6 7" id="KW-0414">Isoprene biosynthesis</keyword>
<dbReference type="GO" id="GO:0016114">
    <property type="term" value="P:terpenoid biosynthetic process"/>
    <property type="evidence" value="ECO:0007669"/>
    <property type="project" value="InterPro"/>
</dbReference>
<reference evidence="11" key="1">
    <citation type="submission" date="2016-10" db="EMBL/GenBank/DDBJ databases">
        <authorList>
            <person name="Varghese N."/>
            <person name="Submissions S."/>
        </authorList>
    </citation>
    <scope>NUCLEOTIDE SEQUENCE [LARGE SCALE GENOMIC DNA]</scope>
    <source>
        <strain evidence="11">DSM 8344</strain>
    </source>
</reference>
<keyword evidence="5 7" id="KW-0411">Iron-sulfur</keyword>
<dbReference type="UniPathway" id="UPA00056">
    <property type="reaction ID" value="UER00096"/>
</dbReference>
<keyword evidence="3 7" id="KW-0560">Oxidoreductase</keyword>
<name>A0A1G7R8V6_9FIRM</name>
<dbReference type="GO" id="GO:0005506">
    <property type="term" value="F:iron ion binding"/>
    <property type="evidence" value="ECO:0007669"/>
    <property type="project" value="InterPro"/>
</dbReference>
<dbReference type="HAMAP" id="MF_00159">
    <property type="entry name" value="IspG"/>
    <property type="match status" value="1"/>
</dbReference>
<evidence type="ECO:0000256" key="6">
    <source>
        <dbReference type="ARBA" id="ARBA00023229"/>
    </source>
</evidence>
<evidence type="ECO:0000256" key="5">
    <source>
        <dbReference type="ARBA" id="ARBA00023014"/>
    </source>
</evidence>
<comment type="pathway">
    <text evidence="7">Isoprenoid biosynthesis; isopentenyl diphosphate biosynthesis via DXP pathway; isopentenyl diphosphate from 1-deoxy-D-xylulose 5-phosphate: step 5/6.</text>
</comment>
<dbReference type="STRING" id="1121419.SAMN05443529_1015"/>
<organism evidence="10 11">
    <name type="scientific">Desulfosporosinus hippei DSM 8344</name>
    <dbReference type="NCBI Taxonomy" id="1121419"/>
    <lineage>
        <taxon>Bacteria</taxon>
        <taxon>Bacillati</taxon>
        <taxon>Bacillota</taxon>
        <taxon>Clostridia</taxon>
        <taxon>Eubacteriales</taxon>
        <taxon>Desulfitobacteriaceae</taxon>
        <taxon>Desulfosporosinus</taxon>
    </lineage>
</organism>
<feature type="binding site" evidence="7">
    <location>
        <position position="303"/>
    </location>
    <ligand>
        <name>[4Fe-4S] cluster</name>
        <dbReference type="ChEBI" id="CHEBI:49883"/>
    </ligand>
</feature>
<dbReference type="GO" id="GO:0051539">
    <property type="term" value="F:4 iron, 4 sulfur cluster binding"/>
    <property type="evidence" value="ECO:0007669"/>
    <property type="project" value="UniProtKB-UniRule"/>
</dbReference>
<evidence type="ECO:0000256" key="4">
    <source>
        <dbReference type="ARBA" id="ARBA00023004"/>
    </source>
</evidence>
<keyword evidence="1 7" id="KW-0004">4Fe-4S</keyword>
<gene>
    <name evidence="7" type="primary">ispG</name>
    <name evidence="10" type="ORF">SAMN05443529_1015</name>
</gene>
<protein>
    <recommendedName>
        <fullName evidence="7">4-hydroxy-3-methylbut-2-en-1-yl diphosphate synthase (flavodoxin)</fullName>
        <ecNumber evidence="7">1.17.7.3</ecNumber>
    </recommendedName>
    <alternativeName>
        <fullName evidence="7">1-hydroxy-2-methyl-2-(E)-butenyl 4-diphosphate synthase</fullName>
    </alternativeName>
</protein>
<evidence type="ECO:0000313" key="10">
    <source>
        <dbReference type="EMBL" id="SDG07104.1"/>
    </source>
</evidence>
<dbReference type="AlphaFoldDB" id="A0A1G7R8V6"/>
<keyword evidence="4 7" id="KW-0408">Iron</keyword>
<dbReference type="EMBL" id="FNCP01000001">
    <property type="protein sequence ID" value="SDG07104.1"/>
    <property type="molecule type" value="Genomic_DNA"/>
</dbReference>
<dbReference type="GO" id="GO:0019288">
    <property type="term" value="P:isopentenyl diphosphate biosynthetic process, methylerythritol 4-phosphate pathway"/>
    <property type="evidence" value="ECO:0007669"/>
    <property type="project" value="UniProtKB-UniRule"/>
</dbReference>
<comment type="similarity">
    <text evidence="7">Belongs to the IspG family.</text>
</comment>
<dbReference type="GO" id="GO:0046429">
    <property type="term" value="F:4-hydroxy-3-methylbut-2-en-1-yl diphosphate synthase activity (ferredoxin)"/>
    <property type="evidence" value="ECO:0007669"/>
    <property type="project" value="UniProtKB-UniRule"/>
</dbReference>
<feature type="binding site" evidence="7">
    <location>
        <position position="268"/>
    </location>
    <ligand>
        <name>[4Fe-4S] cluster</name>
        <dbReference type="ChEBI" id="CHEBI:49883"/>
    </ligand>
</feature>
<dbReference type="PIRSF" id="PIRSF004640">
    <property type="entry name" value="IspG"/>
    <property type="match status" value="1"/>
</dbReference>
<dbReference type="FunFam" id="3.20.20.20:FF:000001">
    <property type="entry name" value="4-hydroxy-3-methylbut-2-en-1-yl diphosphate synthase (flavodoxin)"/>
    <property type="match status" value="1"/>
</dbReference>
<keyword evidence="11" id="KW-1185">Reference proteome</keyword>
<dbReference type="NCBIfam" id="TIGR00612">
    <property type="entry name" value="ispG_gcpE"/>
    <property type="match status" value="1"/>
</dbReference>
<dbReference type="Proteomes" id="UP000198656">
    <property type="component" value="Unassembled WGS sequence"/>
</dbReference>
<dbReference type="InterPro" id="IPR045854">
    <property type="entry name" value="NO2/SO3_Rdtase_4Fe4S_sf"/>
</dbReference>
<feature type="domain" description="IspG C-terminal" evidence="9">
    <location>
        <begin position="261"/>
        <end position="352"/>
    </location>
</feature>
<dbReference type="Gene3D" id="3.30.413.10">
    <property type="entry name" value="Sulfite Reductase Hemoprotein, domain 1"/>
    <property type="match status" value="1"/>
</dbReference>
<feature type="binding site" evidence="7">
    <location>
        <position position="310"/>
    </location>
    <ligand>
        <name>[4Fe-4S] cluster</name>
        <dbReference type="ChEBI" id="CHEBI:49883"/>
    </ligand>
</feature>
<dbReference type="GO" id="GO:0141197">
    <property type="term" value="F:4-hydroxy-3-methylbut-2-enyl-diphosphate synthase activity (flavodoxin)"/>
    <property type="evidence" value="ECO:0007669"/>
    <property type="project" value="UniProtKB-EC"/>
</dbReference>
<evidence type="ECO:0000256" key="2">
    <source>
        <dbReference type="ARBA" id="ARBA00022723"/>
    </source>
</evidence>
<sequence>MIHRKSTKAVQVGSVKVGGGAPIVIQSMTNTDTRDTVSTLAQIHSLAKAGCEIVRLAVLDQDAGEALKIIAVDSPLPVIADIHFDYRLAIQAVEQGVHGLRLNPGNIGARWKVQEVVRAVKERQIPIRIGVNAGSLEKELLEKYGGPTAEGMVESALGHIRLLEDEGYDKIKVSLKASSVPLMLEAYRKIHEVTEYPLHLGVTEAGTVSSGVVKSAIGIGTLLAEGIGDTIRVSLTGDPVREIPVALEILHVLGLRQRSVELISCPTCGRTQVDLAGLAEQVEERLAQLPPLDKPLKVAVMGCAVNGPGEAREADFGIAGGKGMGLLFRKGEIVARLPEHELLAALLHEIEEYVTEHQKQ</sequence>
<dbReference type="RefSeq" id="WP_176786017.1">
    <property type="nucleotide sequence ID" value="NZ_FNCP01000001.1"/>
</dbReference>
<dbReference type="InterPro" id="IPR016425">
    <property type="entry name" value="IspG_bac"/>
</dbReference>
<dbReference type="InterPro" id="IPR058578">
    <property type="entry name" value="IspG_TIM"/>
</dbReference>
<dbReference type="EC" id="1.17.7.3" evidence="7"/>
<dbReference type="SUPFAM" id="SSF56014">
    <property type="entry name" value="Nitrite and sulphite reductase 4Fe-4S domain-like"/>
    <property type="match status" value="1"/>
</dbReference>
<comment type="cofactor">
    <cofactor evidence="7">
        <name>[4Fe-4S] cluster</name>
        <dbReference type="ChEBI" id="CHEBI:49883"/>
    </cofactor>
    <text evidence="7">Binds 1 [4Fe-4S] cluster.</text>
</comment>
<evidence type="ECO:0000256" key="1">
    <source>
        <dbReference type="ARBA" id="ARBA00022485"/>
    </source>
</evidence>
<comment type="catalytic activity">
    <reaction evidence="7">
        <text>(2E)-4-hydroxy-3-methylbut-2-enyl diphosphate + oxidized [flavodoxin] + H2O + 2 H(+) = 2-C-methyl-D-erythritol 2,4-cyclic diphosphate + reduced [flavodoxin]</text>
        <dbReference type="Rhea" id="RHEA:43604"/>
        <dbReference type="Rhea" id="RHEA-COMP:10622"/>
        <dbReference type="Rhea" id="RHEA-COMP:10623"/>
        <dbReference type="ChEBI" id="CHEBI:15377"/>
        <dbReference type="ChEBI" id="CHEBI:15378"/>
        <dbReference type="ChEBI" id="CHEBI:57618"/>
        <dbReference type="ChEBI" id="CHEBI:58210"/>
        <dbReference type="ChEBI" id="CHEBI:58483"/>
        <dbReference type="ChEBI" id="CHEBI:128753"/>
        <dbReference type="EC" id="1.17.7.3"/>
    </reaction>
</comment>
<accession>A0A1G7R8V6</accession>
<dbReference type="Pfam" id="PF26540">
    <property type="entry name" value="GcpE_C"/>
    <property type="match status" value="1"/>
</dbReference>
<feature type="binding site" evidence="7">
    <location>
        <position position="265"/>
    </location>
    <ligand>
        <name>[4Fe-4S] cluster</name>
        <dbReference type="ChEBI" id="CHEBI:49883"/>
    </ligand>
</feature>
<comment type="function">
    <text evidence="7">Converts 2C-methyl-D-erythritol 2,4-cyclodiphosphate (ME-2,4cPP) into 1-hydroxy-2-methyl-2-(E)-butenyl 4-diphosphate.</text>
</comment>
<evidence type="ECO:0000259" key="9">
    <source>
        <dbReference type="Pfam" id="PF26540"/>
    </source>
</evidence>
<dbReference type="PANTHER" id="PTHR30454:SF0">
    <property type="entry name" value="4-HYDROXY-3-METHYLBUT-2-EN-1-YL DIPHOSPHATE SYNTHASE (FERREDOXIN), CHLOROPLASTIC"/>
    <property type="match status" value="1"/>
</dbReference>
<dbReference type="PANTHER" id="PTHR30454">
    <property type="entry name" value="4-HYDROXY-3-METHYLBUT-2-EN-1-YL DIPHOSPHATE SYNTHASE"/>
    <property type="match status" value="1"/>
</dbReference>
<dbReference type="InterPro" id="IPR004588">
    <property type="entry name" value="IspG_bac-typ"/>
</dbReference>
<evidence type="ECO:0000256" key="3">
    <source>
        <dbReference type="ARBA" id="ARBA00023002"/>
    </source>
</evidence>
<evidence type="ECO:0000256" key="7">
    <source>
        <dbReference type="HAMAP-Rule" id="MF_00159"/>
    </source>
</evidence>
<proteinExistence type="inferred from homology"/>
<keyword evidence="2 7" id="KW-0479">Metal-binding</keyword>
<dbReference type="Gene3D" id="3.20.20.20">
    <property type="entry name" value="Dihydropteroate synthase-like"/>
    <property type="match status" value="1"/>
</dbReference>
<evidence type="ECO:0000259" key="8">
    <source>
        <dbReference type="Pfam" id="PF04551"/>
    </source>
</evidence>
<dbReference type="NCBIfam" id="NF001540">
    <property type="entry name" value="PRK00366.1"/>
    <property type="match status" value="1"/>
</dbReference>
<evidence type="ECO:0000313" key="11">
    <source>
        <dbReference type="Proteomes" id="UP000198656"/>
    </source>
</evidence>
<dbReference type="InterPro" id="IPR058579">
    <property type="entry name" value="IspG_C"/>
</dbReference>
<dbReference type="Pfam" id="PF04551">
    <property type="entry name" value="GcpE"/>
    <property type="match status" value="1"/>
</dbReference>
<dbReference type="InterPro" id="IPR011005">
    <property type="entry name" value="Dihydropteroate_synth-like_sf"/>
</dbReference>